<dbReference type="Gene3D" id="3.30.160.190">
    <property type="entry name" value="atu1810 like domain"/>
    <property type="match status" value="1"/>
</dbReference>
<evidence type="ECO:0000313" key="11">
    <source>
        <dbReference type="EMBL" id="KAF7189593.1"/>
    </source>
</evidence>
<evidence type="ECO:0000256" key="5">
    <source>
        <dbReference type="ARBA" id="ARBA00022792"/>
    </source>
</evidence>
<dbReference type="InterPro" id="IPR006885">
    <property type="entry name" value="NADH_UbQ_FeS_4_mit-like"/>
</dbReference>
<dbReference type="GO" id="GO:0005743">
    <property type="term" value="C:mitochondrial inner membrane"/>
    <property type="evidence" value="ECO:0007669"/>
    <property type="project" value="UniProtKB-SubCell"/>
</dbReference>
<evidence type="ECO:0000256" key="9">
    <source>
        <dbReference type="ARBA" id="ARBA00023136"/>
    </source>
</evidence>
<evidence type="ECO:0000256" key="6">
    <source>
        <dbReference type="ARBA" id="ARBA00022946"/>
    </source>
</evidence>
<dbReference type="AlphaFoldDB" id="A0A8H6REP5"/>
<reference evidence="11" key="1">
    <citation type="submission" date="2020-04" db="EMBL/GenBank/DDBJ databases">
        <title>Draft genome resource of the tomato pathogen Pseudocercospora fuligena.</title>
        <authorList>
            <person name="Zaccaron A."/>
        </authorList>
    </citation>
    <scope>NUCLEOTIDE SEQUENCE</scope>
    <source>
        <strain evidence="11">PF001</strain>
    </source>
</reference>
<keyword evidence="5" id="KW-0999">Mitochondrion inner membrane</keyword>
<dbReference type="EMBL" id="JABCIY010000183">
    <property type="protein sequence ID" value="KAF7189593.1"/>
    <property type="molecule type" value="Genomic_DNA"/>
</dbReference>
<keyword evidence="6" id="KW-0809">Transit peptide</keyword>
<keyword evidence="12" id="KW-1185">Reference proteome</keyword>
<evidence type="ECO:0000256" key="10">
    <source>
        <dbReference type="SAM" id="MobiDB-lite"/>
    </source>
</evidence>
<evidence type="ECO:0000313" key="12">
    <source>
        <dbReference type="Proteomes" id="UP000660729"/>
    </source>
</evidence>
<dbReference type="Pfam" id="PF04800">
    <property type="entry name" value="NDUS4"/>
    <property type="match status" value="1"/>
</dbReference>
<dbReference type="FunFam" id="3.30.160.190:FF:000001">
    <property type="entry name" value="NADH-ubiquinone oxidoreductase 21 kDa subunit mitochondrial"/>
    <property type="match status" value="1"/>
</dbReference>
<dbReference type="GO" id="GO:0022900">
    <property type="term" value="P:electron transport chain"/>
    <property type="evidence" value="ECO:0007669"/>
    <property type="project" value="InterPro"/>
</dbReference>
<accession>A0A8H6REP5</accession>
<name>A0A8H6REP5_9PEZI</name>
<sequence length="453" mass="51341">MPLLPATIQPAHIAMASLRSAAVLRAAASRPALSQRAPVLARFQTNAKINEPAEKTQPGGPASTFTSPSGKLGESGLVRQEGPGEGQPRHNPDYNVANDYRTSNFSPIPIRVMDGSEPGLDMPAAVLSGAPVELQARTVRIYKPAKSATQSGDWTSHHWRMDWDPLSKGHRWENPLMGWQSSSDFMQGTHLNFVSKEDAIRFANKQGYEYFVQEPNERRIIPKAYADQFVHSAKKLKQLSRDYQKSTGRYRGSRIRQARSDTKLVIDSCARTGSHLARQCTPPGPARRRHNHYHTKALNNMTRTTSSKRRTLIDSIHNLPRELFDIIHKKTFTSPPTTMYIQPDKYWPSSLLQVDRQSRNTFAESYFTNTTFILPSEELLTRWLISLDPKHRAMVKDIRCVLWNEGIPEKGSIRAYEHRIDIFNARLRIECMFGQEVAGVVDWCYGEDLEGFV</sequence>
<dbReference type="PANTHER" id="PTHR12219">
    <property type="entry name" value="NADH-UBIQUINONE OXIDOREDUCTASE"/>
    <property type="match status" value="1"/>
</dbReference>
<evidence type="ECO:0000256" key="4">
    <source>
        <dbReference type="ARBA" id="ARBA00022660"/>
    </source>
</evidence>
<dbReference type="Proteomes" id="UP000660729">
    <property type="component" value="Unassembled WGS sequence"/>
</dbReference>
<dbReference type="InterPro" id="IPR038532">
    <property type="entry name" value="NDUFS4-like_sf"/>
</dbReference>
<evidence type="ECO:0000256" key="8">
    <source>
        <dbReference type="ARBA" id="ARBA00023128"/>
    </source>
</evidence>
<comment type="similarity">
    <text evidence="2">Belongs to the complex I NDUFS4 subunit family.</text>
</comment>
<keyword evidence="7" id="KW-0249">Electron transport</keyword>
<keyword evidence="9" id="KW-0472">Membrane</keyword>
<gene>
    <name evidence="11" type="ORF">HII31_09037</name>
</gene>
<organism evidence="11 12">
    <name type="scientific">Pseudocercospora fuligena</name>
    <dbReference type="NCBI Taxonomy" id="685502"/>
    <lineage>
        <taxon>Eukaryota</taxon>
        <taxon>Fungi</taxon>
        <taxon>Dikarya</taxon>
        <taxon>Ascomycota</taxon>
        <taxon>Pezizomycotina</taxon>
        <taxon>Dothideomycetes</taxon>
        <taxon>Dothideomycetidae</taxon>
        <taxon>Mycosphaerellales</taxon>
        <taxon>Mycosphaerellaceae</taxon>
        <taxon>Pseudocercospora</taxon>
    </lineage>
</organism>
<evidence type="ECO:0000256" key="1">
    <source>
        <dbReference type="ARBA" id="ARBA00004273"/>
    </source>
</evidence>
<keyword evidence="8" id="KW-0496">Mitochondrion</keyword>
<dbReference type="PANTHER" id="PTHR12219:SF8">
    <property type="entry name" value="NADH DEHYDROGENASE [UBIQUINONE] IRON-SULFUR PROTEIN 4, MITOCHONDRIAL"/>
    <property type="match status" value="1"/>
</dbReference>
<keyword evidence="3" id="KW-0813">Transport</keyword>
<evidence type="ECO:0000256" key="2">
    <source>
        <dbReference type="ARBA" id="ARBA00005882"/>
    </source>
</evidence>
<comment type="caution">
    <text evidence="11">The sequence shown here is derived from an EMBL/GenBank/DDBJ whole genome shotgun (WGS) entry which is preliminary data.</text>
</comment>
<comment type="subcellular location">
    <subcellularLocation>
        <location evidence="1">Mitochondrion inner membrane</location>
    </subcellularLocation>
</comment>
<evidence type="ECO:0000256" key="3">
    <source>
        <dbReference type="ARBA" id="ARBA00022448"/>
    </source>
</evidence>
<keyword evidence="4" id="KW-0679">Respiratory chain</keyword>
<protein>
    <submittedName>
        <fullName evidence="11">NADH-ubiquinone oxidoreductase 21 kDa subunit, mitochondrial</fullName>
    </submittedName>
</protein>
<keyword evidence="11" id="KW-0830">Ubiquinone</keyword>
<feature type="region of interest" description="Disordered" evidence="10">
    <location>
        <begin position="49"/>
        <end position="100"/>
    </location>
</feature>
<dbReference type="OrthoDB" id="3089at2759"/>
<evidence type="ECO:0000256" key="7">
    <source>
        <dbReference type="ARBA" id="ARBA00022982"/>
    </source>
</evidence>
<proteinExistence type="inferred from homology"/>